<feature type="signal peptide" evidence="1">
    <location>
        <begin position="1"/>
        <end position="19"/>
    </location>
</feature>
<dbReference type="Pfam" id="PF09917">
    <property type="entry name" value="DUF2147"/>
    <property type="match status" value="1"/>
</dbReference>
<feature type="chain" id="PRO_5014889952" description="DUF2147 domain-containing protein" evidence="1">
    <location>
        <begin position="20"/>
        <end position="140"/>
    </location>
</feature>
<evidence type="ECO:0000256" key="1">
    <source>
        <dbReference type="SAM" id="SignalP"/>
    </source>
</evidence>
<dbReference type="OrthoDB" id="9814399at2"/>
<evidence type="ECO:0000313" key="3">
    <source>
        <dbReference type="EMBL" id="PJR04579.1"/>
    </source>
</evidence>
<reference evidence="3 4" key="1">
    <citation type="submission" date="2017-06" db="EMBL/GenBank/DDBJ databases">
        <title>Description of Avrilella dinanensis gen. nov. sp. nov.</title>
        <authorList>
            <person name="Leyer C."/>
            <person name="Sassi M."/>
            <person name="Minet J."/>
            <person name="Kayal S."/>
            <person name="Cattoir V."/>
        </authorList>
    </citation>
    <scope>NUCLEOTIDE SEQUENCE [LARGE SCALE GENOMIC DNA]</scope>
    <source>
        <strain evidence="3 4">UR159</strain>
    </source>
</reference>
<keyword evidence="1" id="KW-0732">Signal</keyword>
<sequence>MKKTIALFVLMLCSLGAFSQSFTGKWKTIDDETGQEKSIVEIYEQNGKLYGKVVEILTDKKDAKCDKCKGSDKGKPIKGLVIIKGLKKDGSSYSGGTITDPNSGKEYKCAIKLNGSDKLDVRGYIGIQALGRTQTWVRIK</sequence>
<dbReference type="PANTHER" id="PTHR36919">
    <property type="entry name" value="BLR1215 PROTEIN"/>
    <property type="match status" value="1"/>
</dbReference>
<dbReference type="PANTHER" id="PTHR36919:SF3">
    <property type="entry name" value="BLL5882 PROTEIN"/>
    <property type="match status" value="1"/>
</dbReference>
<dbReference type="Proteomes" id="UP000231960">
    <property type="component" value="Unassembled WGS sequence"/>
</dbReference>
<proteinExistence type="predicted"/>
<keyword evidence="4" id="KW-1185">Reference proteome</keyword>
<protein>
    <recommendedName>
        <fullName evidence="2">DUF2147 domain-containing protein</fullName>
    </recommendedName>
</protein>
<gene>
    <name evidence="3" type="ORF">CDL10_08505</name>
</gene>
<dbReference type="AlphaFoldDB" id="A0A2M9R6X4"/>
<dbReference type="InterPro" id="IPR019223">
    <property type="entry name" value="DUF2147"/>
</dbReference>
<organism evidence="3 4">
    <name type="scientific">Avrilella dinanensis</name>
    <dbReference type="NCBI Taxonomy" id="2008672"/>
    <lineage>
        <taxon>Bacteria</taxon>
        <taxon>Pseudomonadati</taxon>
        <taxon>Bacteroidota</taxon>
        <taxon>Flavobacteriia</taxon>
        <taxon>Flavobacteriales</taxon>
        <taxon>Flavobacteriaceae</taxon>
        <taxon>Avrilella</taxon>
    </lineage>
</organism>
<name>A0A2M9R6X4_9FLAO</name>
<dbReference type="Gene3D" id="2.40.128.520">
    <property type="match status" value="1"/>
</dbReference>
<evidence type="ECO:0000313" key="4">
    <source>
        <dbReference type="Proteomes" id="UP000231960"/>
    </source>
</evidence>
<comment type="caution">
    <text evidence="3">The sequence shown here is derived from an EMBL/GenBank/DDBJ whole genome shotgun (WGS) entry which is preliminary data.</text>
</comment>
<dbReference type="EMBL" id="NIPO01000001">
    <property type="protein sequence ID" value="PJR04579.1"/>
    <property type="molecule type" value="Genomic_DNA"/>
</dbReference>
<dbReference type="RefSeq" id="WP_100678138.1">
    <property type="nucleotide sequence ID" value="NZ_NIPO01000001.1"/>
</dbReference>
<feature type="domain" description="DUF2147" evidence="2">
    <location>
        <begin position="24"/>
        <end position="138"/>
    </location>
</feature>
<accession>A0A2M9R6X4</accession>
<evidence type="ECO:0000259" key="2">
    <source>
        <dbReference type="Pfam" id="PF09917"/>
    </source>
</evidence>